<organism evidence="1 2">
    <name type="scientific">Dreissena polymorpha</name>
    <name type="common">Zebra mussel</name>
    <name type="synonym">Mytilus polymorpha</name>
    <dbReference type="NCBI Taxonomy" id="45954"/>
    <lineage>
        <taxon>Eukaryota</taxon>
        <taxon>Metazoa</taxon>
        <taxon>Spiralia</taxon>
        <taxon>Lophotrochozoa</taxon>
        <taxon>Mollusca</taxon>
        <taxon>Bivalvia</taxon>
        <taxon>Autobranchia</taxon>
        <taxon>Heteroconchia</taxon>
        <taxon>Euheterodonta</taxon>
        <taxon>Imparidentia</taxon>
        <taxon>Neoheterodontei</taxon>
        <taxon>Myida</taxon>
        <taxon>Dreissenoidea</taxon>
        <taxon>Dreissenidae</taxon>
        <taxon>Dreissena</taxon>
    </lineage>
</organism>
<comment type="caution">
    <text evidence="1">The sequence shown here is derived from an EMBL/GenBank/DDBJ whole genome shotgun (WGS) entry which is preliminary data.</text>
</comment>
<dbReference type="Proteomes" id="UP000828390">
    <property type="component" value="Unassembled WGS sequence"/>
</dbReference>
<evidence type="ECO:0000313" key="2">
    <source>
        <dbReference type="Proteomes" id="UP000828390"/>
    </source>
</evidence>
<dbReference type="AlphaFoldDB" id="A0A9D4IFD7"/>
<reference evidence="1" key="2">
    <citation type="submission" date="2020-11" db="EMBL/GenBank/DDBJ databases">
        <authorList>
            <person name="McCartney M.A."/>
            <person name="Auch B."/>
            <person name="Kono T."/>
            <person name="Mallez S."/>
            <person name="Becker A."/>
            <person name="Gohl D.M."/>
            <person name="Silverstein K.A.T."/>
            <person name="Koren S."/>
            <person name="Bechman K.B."/>
            <person name="Herman A."/>
            <person name="Abrahante J.E."/>
            <person name="Garbe J."/>
        </authorList>
    </citation>
    <scope>NUCLEOTIDE SEQUENCE</scope>
    <source>
        <strain evidence="1">Duluth1</strain>
        <tissue evidence="1">Whole animal</tissue>
    </source>
</reference>
<name>A0A9D4IFD7_DREPO</name>
<gene>
    <name evidence="1" type="ORF">DPMN_174720</name>
</gene>
<keyword evidence="2" id="KW-1185">Reference proteome</keyword>
<dbReference type="EMBL" id="JAIWYP010000009">
    <property type="protein sequence ID" value="KAH3773361.1"/>
    <property type="molecule type" value="Genomic_DNA"/>
</dbReference>
<protein>
    <submittedName>
        <fullName evidence="1">Uncharacterized protein</fullName>
    </submittedName>
</protein>
<evidence type="ECO:0000313" key="1">
    <source>
        <dbReference type="EMBL" id="KAH3773361.1"/>
    </source>
</evidence>
<reference evidence="1" key="1">
    <citation type="journal article" date="2019" name="bioRxiv">
        <title>The Genome of the Zebra Mussel, Dreissena polymorpha: A Resource for Invasive Species Research.</title>
        <authorList>
            <person name="McCartney M.A."/>
            <person name="Auch B."/>
            <person name="Kono T."/>
            <person name="Mallez S."/>
            <person name="Zhang Y."/>
            <person name="Obille A."/>
            <person name="Becker A."/>
            <person name="Abrahante J.E."/>
            <person name="Garbe J."/>
            <person name="Badalamenti J.P."/>
            <person name="Herman A."/>
            <person name="Mangelson H."/>
            <person name="Liachko I."/>
            <person name="Sullivan S."/>
            <person name="Sone E.D."/>
            <person name="Koren S."/>
            <person name="Silverstein K.A.T."/>
            <person name="Beckman K.B."/>
            <person name="Gohl D.M."/>
        </authorList>
    </citation>
    <scope>NUCLEOTIDE SEQUENCE</scope>
    <source>
        <strain evidence="1">Duluth1</strain>
        <tissue evidence="1">Whole animal</tissue>
    </source>
</reference>
<proteinExistence type="predicted"/>
<sequence length="131" mass="14611">MPKTIAKTIRKSHEGNTYIILYDRQLTDALRRMVRIAARLLTLIFPVHAGHTPRRQSESSGYFGNRCTTSTLPTNKGNSKVFVANESNSTTTTVQGEEESFTYPGSIVDNHIGTILTYEPASEKREHPSIS</sequence>
<accession>A0A9D4IFD7</accession>